<dbReference type="InterPro" id="IPR051931">
    <property type="entry name" value="PAK3-like"/>
</dbReference>
<keyword evidence="5" id="KW-0723">Serine/threonine-protein kinase</keyword>
<name>A0A1Y6CDL9_9BACT</name>
<accession>A0A1Y6CDL9</accession>
<evidence type="ECO:0000313" key="6">
    <source>
        <dbReference type="Proteomes" id="UP000192907"/>
    </source>
</evidence>
<comment type="similarity">
    <text evidence="1">Belongs to the protein kinase superfamily. STE Ser/Thr protein kinase family. STE20 subfamily.</text>
</comment>
<dbReference type="PANTHER" id="PTHR45832:SF22">
    <property type="entry name" value="SERINE_THREONINE-PROTEIN KINASE SAMKA-RELATED"/>
    <property type="match status" value="1"/>
</dbReference>
<gene>
    <name evidence="5" type="ORF">SAMN06296036_11599</name>
</gene>
<proteinExistence type="inferred from homology"/>
<keyword evidence="5" id="KW-0808">Transferase</keyword>
<evidence type="ECO:0000259" key="4">
    <source>
        <dbReference type="PROSITE" id="PS50011"/>
    </source>
</evidence>
<dbReference type="PANTHER" id="PTHR45832">
    <property type="entry name" value="SERINE/THREONINE-PROTEIN KINASE SAMKA-RELATED-RELATED"/>
    <property type="match status" value="1"/>
</dbReference>
<feature type="domain" description="Protein kinase" evidence="4">
    <location>
        <begin position="1"/>
        <end position="257"/>
    </location>
</feature>
<dbReference type="SUPFAM" id="SSF56112">
    <property type="entry name" value="Protein kinase-like (PK-like)"/>
    <property type="match status" value="1"/>
</dbReference>
<dbReference type="InterPro" id="IPR011009">
    <property type="entry name" value="Kinase-like_dom_sf"/>
</dbReference>
<protein>
    <submittedName>
        <fullName evidence="5">Serine/threonine protein kinase</fullName>
    </submittedName>
</protein>
<dbReference type="AlphaFoldDB" id="A0A1Y6CDL9"/>
<reference evidence="6" key="1">
    <citation type="submission" date="2017-04" db="EMBL/GenBank/DDBJ databases">
        <authorList>
            <person name="Varghese N."/>
            <person name="Submissions S."/>
        </authorList>
    </citation>
    <scope>NUCLEOTIDE SEQUENCE [LARGE SCALE GENOMIC DNA]</scope>
    <source>
        <strain evidence="6">RKEM611</strain>
    </source>
</reference>
<dbReference type="GO" id="GO:0004674">
    <property type="term" value="F:protein serine/threonine kinase activity"/>
    <property type="evidence" value="ECO:0007669"/>
    <property type="project" value="UniProtKB-KW"/>
</dbReference>
<dbReference type="PROSITE" id="PS00109">
    <property type="entry name" value="PROTEIN_KINASE_TYR"/>
    <property type="match status" value="1"/>
</dbReference>
<dbReference type="CDD" id="cd14014">
    <property type="entry name" value="STKc_PknB_like"/>
    <property type="match status" value="1"/>
</dbReference>
<dbReference type="EMBL" id="FWZT01000015">
    <property type="protein sequence ID" value="SMF49666.1"/>
    <property type="molecule type" value="Genomic_DNA"/>
</dbReference>
<evidence type="ECO:0000256" key="3">
    <source>
        <dbReference type="ARBA" id="ARBA00022840"/>
    </source>
</evidence>
<dbReference type="PROSITE" id="PS50011">
    <property type="entry name" value="PROTEIN_KINASE_DOM"/>
    <property type="match status" value="1"/>
</dbReference>
<dbReference type="GO" id="GO:0005524">
    <property type="term" value="F:ATP binding"/>
    <property type="evidence" value="ECO:0007669"/>
    <property type="project" value="UniProtKB-KW"/>
</dbReference>
<sequence>MQEKIGEGALGEVFRALNTLDSSQVAIKKLHARLENDPKFIGILQHEMLVASKLDHPNLLKMLDFKAEPPHVYFVTKFVDGWPLKGLLKKVGRIPPLVALAIVYEVLKALDYLHLRDMIHADLSSGNILLNRDGSLVISDYGLVSDLATDRFKYELVGTPGYYSPEHVTSQAIGPYSDLYVVGLHLIEMINGVKPILLGRSRDHATEIFKLMNQYQPSLKCDSRTLSDALQQLLHGCLQIKPQNRWPQAEHIAEIIVKILKIFGINNPVLAIRQYLYDCRFTSMCIEYEQPIYTGNVPYSVEDLTLLSNSI</sequence>
<dbReference type="STRING" id="1513793.SAMN06296036_11599"/>
<keyword evidence="5" id="KW-0418">Kinase</keyword>
<evidence type="ECO:0000256" key="2">
    <source>
        <dbReference type="ARBA" id="ARBA00022741"/>
    </source>
</evidence>
<keyword evidence="3" id="KW-0067">ATP-binding</keyword>
<dbReference type="Proteomes" id="UP000192907">
    <property type="component" value="Unassembled WGS sequence"/>
</dbReference>
<organism evidence="5 6">
    <name type="scientific">Pseudobacteriovorax antillogorgiicola</name>
    <dbReference type="NCBI Taxonomy" id="1513793"/>
    <lineage>
        <taxon>Bacteria</taxon>
        <taxon>Pseudomonadati</taxon>
        <taxon>Bdellovibrionota</taxon>
        <taxon>Oligoflexia</taxon>
        <taxon>Oligoflexales</taxon>
        <taxon>Pseudobacteriovoracaceae</taxon>
        <taxon>Pseudobacteriovorax</taxon>
    </lineage>
</organism>
<dbReference type="InterPro" id="IPR008266">
    <property type="entry name" value="Tyr_kinase_AS"/>
</dbReference>
<evidence type="ECO:0000256" key="1">
    <source>
        <dbReference type="ARBA" id="ARBA00008874"/>
    </source>
</evidence>
<keyword evidence="2" id="KW-0547">Nucleotide-binding</keyword>
<evidence type="ECO:0000313" key="5">
    <source>
        <dbReference type="EMBL" id="SMF49666.1"/>
    </source>
</evidence>
<dbReference type="Pfam" id="PF00069">
    <property type="entry name" value="Pkinase"/>
    <property type="match status" value="1"/>
</dbReference>
<dbReference type="Gene3D" id="1.10.510.10">
    <property type="entry name" value="Transferase(Phosphotransferase) domain 1"/>
    <property type="match status" value="1"/>
</dbReference>
<keyword evidence="6" id="KW-1185">Reference proteome</keyword>
<dbReference type="InterPro" id="IPR000719">
    <property type="entry name" value="Prot_kinase_dom"/>
</dbReference>